<dbReference type="GO" id="GO:0016491">
    <property type="term" value="F:oxidoreductase activity"/>
    <property type="evidence" value="ECO:0007669"/>
    <property type="project" value="InterPro"/>
</dbReference>
<feature type="domain" description="NADP-dependent oxidoreductase" evidence="1">
    <location>
        <begin position="26"/>
        <end position="313"/>
    </location>
</feature>
<accession>A0A7X8SN75</accession>
<dbReference type="RefSeq" id="WP_168884042.1">
    <property type="nucleotide sequence ID" value="NZ_JABAIL010000006.1"/>
</dbReference>
<dbReference type="PANTHER" id="PTHR42686:SF1">
    <property type="entry name" value="GH17980P-RELATED"/>
    <property type="match status" value="1"/>
</dbReference>
<evidence type="ECO:0000313" key="2">
    <source>
        <dbReference type="EMBL" id="NLR93328.1"/>
    </source>
</evidence>
<dbReference type="InterPro" id="IPR036812">
    <property type="entry name" value="NAD(P)_OxRdtase_dom_sf"/>
</dbReference>
<proteinExistence type="predicted"/>
<dbReference type="AlphaFoldDB" id="A0A7X8SN75"/>
<evidence type="ECO:0000313" key="3">
    <source>
        <dbReference type="Proteomes" id="UP000585050"/>
    </source>
</evidence>
<name>A0A7X8SN75_9BACT</name>
<dbReference type="Proteomes" id="UP000585050">
    <property type="component" value="Unassembled WGS sequence"/>
</dbReference>
<organism evidence="2 3">
    <name type="scientific">Flammeovirga agarivorans</name>
    <dbReference type="NCBI Taxonomy" id="2726742"/>
    <lineage>
        <taxon>Bacteria</taxon>
        <taxon>Pseudomonadati</taxon>
        <taxon>Bacteroidota</taxon>
        <taxon>Cytophagia</taxon>
        <taxon>Cytophagales</taxon>
        <taxon>Flammeovirgaceae</taxon>
        <taxon>Flammeovirga</taxon>
    </lineage>
</organism>
<gene>
    <name evidence="2" type="ORF">HGP29_19185</name>
</gene>
<protein>
    <submittedName>
        <fullName evidence="2">Aldo/keto reductase</fullName>
    </submittedName>
</protein>
<dbReference type="InterPro" id="IPR023210">
    <property type="entry name" value="NADP_OxRdtase_dom"/>
</dbReference>
<evidence type="ECO:0000259" key="1">
    <source>
        <dbReference type="Pfam" id="PF00248"/>
    </source>
</evidence>
<dbReference type="CDD" id="cd19090">
    <property type="entry name" value="AKR_AKR15A-like"/>
    <property type="match status" value="1"/>
</dbReference>
<sequence>MINTLTKPTFLADVYKDHPSFSHGTRMVLGTSGLGGVWGPVDENESVDLILYALENDILSMDTAPSYNRAEEFLGKALKQWKGEKPFISTKIGRLFAEKADEFHLDYSRETMLKSMETSLERIGVDAVDVLFLHEPHLLPYDKKDDIIETLSLIKEKGYAKKIGVGGNPVPEFYPFFESGLFEVVSGFMKMDACNMSAFEKDIPYFQKNDIRYYAASALHMGLLGSRFERLCEERPNNEWISNRDVDVAIKVKAIADQYGIDLAGMSLRYLMSTIEADRIVIGARKTEQIKTTVDYWKQGGLSEEIFNKITDCIFN</sequence>
<dbReference type="Pfam" id="PF00248">
    <property type="entry name" value="Aldo_ket_red"/>
    <property type="match status" value="1"/>
</dbReference>
<dbReference type="GO" id="GO:0005829">
    <property type="term" value="C:cytosol"/>
    <property type="evidence" value="ECO:0007669"/>
    <property type="project" value="TreeGrafter"/>
</dbReference>
<dbReference type="EMBL" id="JABAIL010000006">
    <property type="protein sequence ID" value="NLR93328.1"/>
    <property type="molecule type" value="Genomic_DNA"/>
</dbReference>
<dbReference type="InterPro" id="IPR020471">
    <property type="entry name" value="AKR"/>
</dbReference>
<keyword evidence="3" id="KW-1185">Reference proteome</keyword>
<dbReference type="SUPFAM" id="SSF51430">
    <property type="entry name" value="NAD(P)-linked oxidoreductase"/>
    <property type="match status" value="1"/>
</dbReference>
<dbReference type="Gene3D" id="3.20.20.100">
    <property type="entry name" value="NADP-dependent oxidoreductase domain"/>
    <property type="match status" value="1"/>
</dbReference>
<reference evidence="2 3" key="1">
    <citation type="submission" date="2020-04" db="EMBL/GenBank/DDBJ databases">
        <title>Flammeovirga sp. SR4, a novel species isolated from seawater.</title>
        <authorList>
            <person name="Wang X."/>
        </authorList>
    </citation>
    <scope>NUCLEOTIDE SEQUENCE [LARGE SCALE GENOMIC DNA]</scope>
    <source>
        <strain evidence="2 3">SR4</strain>
    </source>
</reference>
<dbReference type="PANTHER" id="PTHR42686">
    <property type="entry name" value="GH17980P-RELATED"/>
    <property type="match status" value="1"/>
</dbReference>
<comment type="caution">
    <text evidence="2">The sequence shown here is derived from an EMBL/GenBank/DDBJ whole genome shotgun (WGS) entry which is preliminary data.</text>
</comment>